<proteinExistence type="predicted"/>
<keyword evidence="2" id="KW-1185">Reference proteome</keyword>
<reference evidence="2" key="1">
    <citation type="journal article" date="2023" name="Commun. Biol.">
        <title>Genome analysis of Parmales, the sister group of diatoms, reveals the evolutionary specialization of diatoms from phago-mixotrophs to photoautotrophs.</title>
        <authorList>
            <person name="Ban H."/>
            <person name="Sato S."/>
            <person name="Yoshikawa S."/>
            <person name="Yamada K."/>
            <person name="Nakamura Y."/>
            <person name="Ichinomiya M."/>
            <person name="Sato N."/>
            <person name="Blanc-Mathieu R."/>
            <person name="Endo H."/>
            <person name="Kuwata A."/>
            <person name="Ogata H."/>
        </authorList>
    </citation>
    <scope>NUCLEOTIDE SEQUENCE [LARGE SCALE GENOMIC DNA]</scope>
    <source>
        <strain evidence="2">NIES 3700</strain>
    </source>
</reference>
<gene>
    <name evidence="1" type="ORF">TrLO_g8841</name>
</gene>
<dbReference type="Proteomes" id="UP001165122">
    <property type="component" value="Unassembled WGS sequence"/>
</dbReference>
<organism evidence="1 2">
    <name type="scientific">Triparma laevis f. longispina</name>
    <dbReference type="NCBI Taxonomy" id="1714387"/>
    <lineage>
        <taxon>Eukaryota</taxon>
        <taxon>Sar</taxon>
        <taxon>Stramenopiles</taxon>
        <taxon>Ochrophyta</taxon>
        <taxon>Bolidophyceae</taxon>
        <taxon>Parmales</taxon>
        <taxon>Triparmaceae</taxon>
        <taxon>Triparma</taxon>
    </lineage>
</organism>
<comment type="caution">
    <text evidence="1">The sequence shown here is derived from an EMBL/GenBank/DDBJ whole genome shotgun (WGS) entry which is preliminary data.</text>
</comment>
<sequence length="180" mass="19704">MPHNLSSPSRIFATSNLHVPLLSGGWSTQAIELKTSSLTQQQLDAALFSIDDTTINHTVATLISCMHINGLFMLFHSELSDITSINVTLNLDTKKVKVNDDFGTYTISGETKKIKFPLNFEIVDLGNSITSVQSDSNLVEIFNVDRFGSGNLGVFKGMAQKKKGKKRKKEEGEVKGGVKV</sequence>
<dbReference type="EMBL" id="BRXW01000552">
    <property type="protein sequence ID" value="GMH65484.1"/>
    <property type="molecule type" value="Genomic_DNA"/>
</dbReference>
<accession>A0A9W7ABT7</accession>
<evidence type="ECO:0000313" key="2">
    <source>
        <dbReference type="Proteomes" id="UP001165122"/>
    </source>
</evidence>
<evidence type="ECO:0000313" key="1">
    <source>
        <dbReference type="EMBL" id="GMH65484.1"/>
    </source>
</evidence>
<protein>
    <submittedName>
        <fullName evidence="1">Uncharacterized protein</fullName>
    </submittedName>
</protein>
<dbReference type="AlphaFoldDB" id="A0A9W7ABT7"/>
<name>A0A9W7ABT7_9STRA</name>